<evidence type="ECO:0000256" key="5">
    <source>
        <dbReference type="ARBA" id="ARBA00022833"/>
    </source>
</evidence>
<dbReference type="WBParaSite" id="SVE_1799100.1">
    <property type="protein sequence ID" value="SVE_1799100.1"/>
    <property type="gene ID" value="SVE_1799100"/>
</dbReference>
<keyword evidence="9 11" id="KW-0675">Receptor</keyword>
<dbReference type="InterPro" id="IPR001723">
    <property type="entry name" value="Nuclear_hrmn_rcpt"/>
</dbReference>
<keyword evidence="8 11" id="KW-0804">Transcription</keyword>
<dbReference type="Proteomes" id="UP000035680">
    <property type="component" value="Unassembled WGS sequence"/>
</dbReference>
<feature type="region of interest" description="Disordered" evidence="12">
    <location>
        <begin position="86"/>
        <end position="119"/>
    </location>
</feature>
<keyword evidence="4 11" id="KW-0863">Zinc-finger</keyword>
<evidence type="ECO:0000256" key="8">
    <source>
        <dbReference type="ARBA" id="ARBA00023163"/>
    </source>
</evidence>
<evidence type="ECO:0000313" key="15">
    <source>
        <dbReference type="Proteomes" id="UP000035680"/>
    </source>
</evidence>
<dbReference type="PROSITE" id="PS51843">
    <property type="entry name" value="NR_LBD"/>
    <property type="match status" value="1"/>
</dbReference>
<dbReference type="GO" id="GO:0000978">
    <property type="term" value="F:RNA polymerase II cis-regulatory region sequence-specific DNA binding"/>
    <property type="evidence" value="ECO:0007669"/>
    <property type="project" value="InterPro"/>
</dbReference>
<dbReference type="InterPro" id="IPR000536">
    <property type="entry name" value="Nucl_hrmn_rcpt_lig-bd"/>
</dbReference>
<dbReference type="Gene3D" id="3.30.50.10">
    <property type="entry name" value="Erythroid Transcription Factor GATA-1, subunit A"/>
    <property type="match status" value="1"/>
</dbReference>
<dbReference type="Pfam" id="PF00105">
    <property type="entry name" value="zf-C4"/>
    <property type="match status" value="1"/>
</dbReference>
<dbReference type="InterPro" id="IPR035500">
    <property type="entry name" value="NHR-like_dom_sf"/>
</dbReference>
<protein>
    <submittedName>
        <fullName evidence="16">Transcription factor HNF-4 homolog (inferred by orthology to a D. melanogaster protein)</fullName>
    </submittedName>
</protein>
<dbReference type="InterPro" id="IPR050274">
    <property type="entry name" value="Nuclear_hormone_rcpt_NR2"/>
</dbReference>
<dbReference type="PANTHER" id="PTHR24083">
    <property type="entry name" value="NUCLEAR HORMONE RECEPTOR"/>
    <property type="match status" value="1"/>
</dbReference>
<evidence type="ECO:0000313" key="16">
    <source>
        <dbReference type="WBParaSite" id="SVE_1799100.1"/>
    </source>
</evidence>
<dbReference type="CDD" id="cd06960">
    <property type="entry name" value="NR_DBD_HNF4A"/>
    <property type="match status" value="1"/>
</dbReference>
<dbReference type="InterPro" id="IPR001628">
    <property type="entry name" value="Znf_hrmn_rcpt"/>
</dbReference>
<dbReference type="STRING" id="75913.A0A0K0FZW1"/>
<dbReference type="InterPro" id="IPR049636">
    <property type="entry name" value="HNF4-like_DBD"/>
</dbReference>
<accession>A0A0K0FZW1</accession>
<evidence type="ECO:0000256" key="7">
    <source>
        <dbReference type="ARBA" id="ARBA00023125"/>
    </source>
</evidence>
<keyword evidence="6 11" id="KW-0805">Transcription regulation</keyword>
<evidence type="ECO:0000256" key="6">
    <source>
        <dbReference type="ARBA" id="ARBA00023015"/>
    </source>
</evidence>
<evidence type="ECO:0000259" key="14">
    <source>
        <dbReference type="PROSITE" id="PS51843"/>
    </source>
</evidence>
<reference evidence="15" key="1">
    <citation type="submission" date="2014-07" db="EMBL/GenBank/DDBJ databases">
        <authorList>
            <person name="Martin A.A"/>
            <person name="De Silva N."/>
        </authorList>
    </citation>
    <scope>NUCLEOTIDE SEQUENCE</scope>
</reference>
<evidence type="ECO:0000256" key="9">
    <source>
        <dbReference type="ARBA" id="ARBA00023170"/>
    </source>
</evidence>
<dbReference type="PROSITE" id="PS51030">
    <property type="entry name" value="NUCLEAR_REC_DBD_2"/>
    <property type="match status" value="1"/>
</dbReference>
<dbReference type="FunFam" id="3.30.50.10:FF:000030">
    <property type="entry name" value="Nuclear Hormone Receptor family"/>
    <property type="match status" value="1"/>
</dbReference>
<dbReference type="Pfam" id="PF00104">
    <property type="entry name" value="Hormone_recep"/>
    <property type="match status" value="1"/>
</dbReference>
<feature type="domain" description="Nuclear receptor" evidence="13">
    <location>
        <begin position="7"/>
        <end position="82"/>
    </location>
</feature>
<evidence type="ECO:0000256" key="3">
    <source>
        <dbReference type="ARBA" id="ARBA00022723"/>
    </source>
</evidence>
<reference evidence="16" key="2">
    <citation type="submission" date="2015-08" db="UniProtKB">
        <authorList>
            <consortium name="WormBaseParasite"/>
        </authorList>
    </citation>
    <scope>IDENTIFICATION</scope>
</reference>
<dbReference type="GO" id="GO:0005634">
    <property type="term" value="C:nucleus"/>
    <property type="evidence" value="ECO:0007669"/>
    <property type="project" value="UniProtKB-SubCell"/>
</dbReference>
<dbReference type="SUPFAM" id="SSF48508">
    <property type="entry name" value="Nuclear receptor ligand-binding domain"/>
    <property type="match status" value="1"/>
</dbReference>
<dbReference type="PROSITE" id="PS00031">
    <property type="entry name" value="NUCLEAR_REC_DBD_1"/>
    <property type="match status" value="1"/>
</dbReference>
<name>A0A0K0FZW1_STRVS</name>
<keyword evidence="7 11" id="KW-0238">DNA-binding</keyword>
<dbReference type="SMART" id="SM00399">
    <property type="entry name" value="ZnF_C4"/>
    <property type="match status" value="1"/>
</dbReference>
<evidence type="ECO:0000256" key="11">
    <source>
        <dbReference type="RuleBase" id="RU004334"/>
    </source>
</evidence>
<keyword evidence="5 11" id="KW-0862">Zinc</keyword>
<organism evidence="15 16">
    <name type="scientific">Strongyloides venezuelensis</name>
    <name type="common">Threadworm</name>
    <dbReference type="NCBI Taxonomy" id="75913"/>
    <lineage>
        <taxon>Eukaryota</taxon>
        <taxon>Metazoa</taxon>
        <taxon>Ecdysozoa</taxon>
        <taxon>Nematoda</taxon>
        <taxon>Chromadorea</taxon>
        <taxon>Rhabditida</taxon>
        <taxon>Tylenchina</taxon>
        <taxon>Panagrolaimomorpha</taxon>
        <taxon>Strongyloidoidea</taxon>
        <taxon>Strongyloididae</taxon>
        <taxon>Strongyloides</taxon>
    </lineage>
</organism>
<feature type="compositionally biased region" description="Polar residues" evidence="12">
    <location>
        <begin position="94"/>
        <end position="119"/>
    </location>
</feature>
<dbReference type="GO" id="GO:0008270">
    <property type="term" value="F:zinc ion binding"/>
    <property type="evidence" value="ECO:0007669"/>
    <property type="project" value="UniProtKB-KW"/>
</dbReference>
<dbReference type="InterPro" id="IPR013088">
    <property type="entry name" value="Znf_NHR/GATA"/>
</dbReference>
<comment type="subcellular location">
    <subcellularLocation>
        <location evidence="1 11">Nucleus</location>
    </subcellularLocation>
</comment>
<evidence type="ECO:0000256" key="1">
    <source>
        <dbReference type="ARBA" id="ARBA00004123"/>
    </source>
</evidence>
<dbReference type="PRINTS" id="PR00398">
    <property type="entry name" value="STRDHORMONER"/>
</dbReference>
<dbReference type="GO" id="GO:0003700">
    <property type="term" value="F:DNA-binding transcription factor activity"/>
    <property type="evidence" value="ECO:0007669"/>
    <property type="project" value="InterPro"/>
</dbReference>
<dbReference type="SMART" id="SM00430">
    <property type="entry name" value="HOLI"/>
    <property type="match status" value="1"/>
</dbReference>
<dbReference type="PRINTS" id="PR00047">
    <property type="entry name" value="STROIDFINGER"/>
</dbReference>
<evidence type="ECO:0000256" key="10">
    <source>
        <dbReference type="ARBA" id="ARBA00023242"/>
    </source>
</evidence>
<dbReference type="AlphaFoldDB" id="A0A0K0FZW1"/>
<keyword evidence="15" id="KW-1185">Reference proteome</keyword>
<evidence type="ECO:0000256" key="2">
    <source>
        <dbReference type="ARBA" id="ARBA00005993"/>
    </source>
</evidence>
<keyword evidence="10 11" id="KW-0539">Nucleus</keyword>
<comment type="similarity">
    <text evidence="2 11">Belongs to the nuclear hormone receptor family.</text>
</comment>
<keyword evidence="3 11" id="KW-0479">Metal-binding</keyword>
<sequence>MNPEIVIEPCAVCGDKSTGTHYGVISCNGCKGFFRRTILRNQTFTCRFNETCTIDKNFRCACRFCRFKKCLDVGMKREAIQFERDSNISPGMRRSNSLDGMDNSGPNSNKMNGSETPSPTLMGSHDNVNVVNNMMQPQHVRIKNEVIDLLMEMETRNNNALCMHYRSSVITSNLINNSNVNGGVGGRSIDSVRCTTEELNEISRTTLLLMVEWAKNIQPFPELPMEDKIILLKNYAPQHLILMPAFRNPDSTKVCLFNNSYMSQEPKGGVELNSFAAFKTSSITPRVLDEIVWPIRQLQMKEEEFVCLKALAFLHPEAKGLKHENQIKVREARNKVLKALYAFISAQNPTEAPTRYGNILLLAPALKALTQLLIENMTLTKFFGLAEVDSLLSEFILDDLNDQSNTPVALQQHLQGGSISQINGTTTSNEDHQE</sequence>
<evidence type="ECO:0000259" key="13">
    <source>
        <dbReference type="PROSITE" id="PS51030"/>
    </source>
</evidence>
<proteinExistence type="inferred from homology"/>
<feature type="domain" description="NR LBD" evidence="14">
    <location>
        <begin position="166"/>
        <end position="399"/>
    </location>
</feature>
<evidence type="ECO:0000256" key="12">
    <source>
        <dbReference type="SAM" id="MobiDB-lite"/>
    </source>
</evidence>
<evidence type="ECO:0000256" key="4">
    <source>
        <dbReference type="ARBA" id="ARBA00022771"/>
    </source>
</evidence>
<dbReference type="Gene3D" id="1.10.565.10">
    <property type="entry name" value="Retinoid X Receptor"/>
    <property type="match status" value="1"/>
</dbReference>
<dbReference type="SUPFAM" id="SSF57716">
    <property type="entry name" value="Glucocorticoid receptor-like (DNA-binding domain)"/>
    <property type="match status" value="1"/>
</dbReference>